<keyword evidence="8" id="KW-1185">Reference proteome</keyword>
<feature type="region of interest" description="Disordered" evidence="5">
    <location>
        <begin position="826"/>
        <end position="846"/>
    </location>
</feature>
<protein>
    <submittedName>
        <fullName evidence="9">Slit homolog 1 protein-like</fullName>
    </submittedName>
</protein>
<accession>A0A8B7ZGU2</accession>
<dbReference type="OrthoDB" id="2015831at2759"/>
<keyword evidence="6" id="KW-0472">Membrane</keyword>
<dbReference type="PANTHER" id="PTHR45712">
    <property type="entry name" value="AGAP008170-PA"/>
    <property type="match status" value="1"/>
</dbReference>
<evidence type="ECO:0000256" key="5">
    <source>
        <dbReference type="SAM" id="MobiDB-lite"/>
    </source>
</evidence>
<name>A0A8B7ZGU2_ACAPL</name>
<evidence type="ECO:0000256" key="3">
    <source>
        <dbReference type="ARBA" id="ARBA00022737"/>
    </source>
</evidence>
<dbReference type="SMART" id="SM00013">
    <property type="entry name" value="LRRNT"/>
    <property type="match status" value="1"/>
</dbReference>
<dbReference type="InterPro" id="IPR032675">
    <property type="entry name" value="LRR_dom_sf"/>
</dbReference>
<keyword evidence="3" id="KW-0677">Repeat</keyword>
<dbReference type="InterPro" id="IPR050333">
    <property type="entry name" value="SLRP"/>
</dbReference>
<dbReference type="InterPro" id="IPR001611">
    <property type="entry name" value="Leu-rich_rpt"/>
</dbReference>
<reference evidence="9" key="1">
    <citation type="submission" date="2025-08" db="UniProtKB">
        <authorList>
            <consortium name="RefSeq"/>
        </authorList>
    </citation>
    <scope>IDENTIFICATION</scope>
</reference>
<evidence type="ECO:0000313" key="9">
    <source>
        <dbReference type="RefSeq" id="XP_022104873.1"/>
    </source>
</evidence>
<evidence type="ECO:0000256" key="4">
    <source>
        <dbReference type="ARBA" id="ARBA00023180"/>
    </source>
</evidence>
<keyword evidence="6" id="KW-1133">Transmembrane helix</keyword>
<evidence type="ECO:0000256" key="1">
    <source>
        <dbReference type="ARBA" id="ARBA00022614"/>
    </source>
</evidence>
<dbReference type="Gene3D" id="2.10.50.10">
    <property type="entry name" value="Tumor Necrosis Factor Receptor, subunit A, domain 2"/>
    <property type="match status" value="1"/>
</dbReference>
<feature type="transmembrane region" description="Helical" evidence="6">
    <location>
        <begin position="709"/>
        <end position="728"/>
    </location>
</feature>
<dbReference type="RefSeq" id="XP_022104873.1">
    <property type="nucleotide sequence ID" value="XM_022249181.1"/>
</dbReference>
<feature type="transmembrane region" description="Helical" evidence="6">
    <location>
        <begin position="740"/>
        <end position="761"/>
    </location>
</feature>
<evidence type="ECO:0000259" key="7">
    <source>
        <dbReference type="SMART" id="SM00013"/>
    </source>
</evidence>
<dbReference type="OMA" id="SHSINCQ"/>
<dbReference type="InterPro" id="IPR003591">
    <property type="entry name" value="Leu-rich_rpt_typical-subtyp"/>
</dbReference>
<dbReference type="InterPro" id="IPR009030">
    <property type="entry name" value="Growth_fac_rcpt_cys_sf"/>
</dbReference>
<feature type="domain" description="LRRNT" evidence="7">
    <location>
        <begin position="9"/>
        <end position="43"/>
    </location>
</feature>
<dbReference type="Pfam" id="PF13855">
    <property type="entry name" value="LRR_8"/>
    <property type="match status" value="3"/>
</dbReference>
<dbReference type="AlphaFoldDB" id="A0A8B7ZGU2"/>
<evidence type="ECO:0000256" key="2">
    <source>
        <dbReference type="ARBA" id="ARBA00022729"/>
    </source>
</evidence>
<evidence type="ECO:0000313" key="8">
    <source>
        <dbReference type="Proteomes" id="UP000694845"/>
    </source>
</evidence>
<dbReference type="GeneID" id="110986895"/>
<keyword evidence="6" id="KW-0812">Transmembrane</keyword>
<evidence type="ECO:0000256" key="6">
    <source>
        <dbReference type="SAM" id="Phobius"/>
    </source>
</evidence>
<proteinExistence type="predicted"/>
<dbReference type="SMART" id="SM00369">
    <property type="entry name" value="LRR_TYP"/>
    <property type="match status" value="10"/>
</dbReference>
<gene>
    <name evidence="9" type="primary">LOC110986895</name>
</gene>
<keyword evidence="2" id="KW-0732">Signal</keyword>
<dbReference type="PANTHER" id="PTHR45712:SF22">
    <property type="entry name" value="INSULIN-LIKE GROWTH FACTOR-BINDING PROTEIN COMPLEX ACID LABILE SUBUNIT"/>
    <property type="match status" value="1"/>
</dbReference>
<sequence length="864" mass="96586">MTVPASEEACRLCKCSNEGPNVVDCMQRGLTELPTGIPNDTQVLNLGGNQLTRIPYDALLQLESLITLNVTKNRISTPFELPETVISLFAGENEFRDIKPLVKNGVNLQAVVFRSNNLQVIETDTFKRCQKLLKLDLKSNSIREVQARGLAGPQGMTKLHMGSNKLKTLGPAATEGLQIQEIILYDNDLNVLKTHTFGKATNLGRLVLDNCKVEEIPSGLFVDPSVEYYERDVNRLDLGSNMIKRVSPGAFQGVKSFDKLQLPHNKLITLPEDMFATSKRIGDLILSNNQLVSRGLPLNLFINTSITTSLDISSNQLTTFPEELLRSQHKLQNLYIHRNKISSLNSGAFKGMESLKELMIFDNPITYLPDWVFYETKLVNLYMFQTNLSAIGSRPFATIRKTLQQVSLYGAKLAKVPDSVWQDLGANCYTAIDNCLQFAPVVNRTDLKIELVGDGFAQPIDVPNEIAEVLSRSGFQCRRAQKQVWQCTPCPQGHYGAYWMDPYQETCVACPAGGFYQSKTGQIAGKSHSINCQKCNDGTYVTPAAHPGISPADCVVCPTGTKKNLHAGFRACSCVDNYYRKDRFGECYPCPAEGLNCTGEYQHLLPGFWWTWDWGSDGNFRSYERFVKNLRTIPTTKDHWTESFWGATSWRAPDTLHSSAEGQGHEKISWKTFLCENYKPQFWYWEVVELVRKIVQTLFVLLYGPDDHFTMFATITISVGFLLVHAYVRPMKDETEHRLQMCSLGAIFLNLLAASLLLLPTDEHSQSEEERKGALAVFLILLNLSIIIFVAGSLVWGGVKTLWRWGCCGRTLTGLCWCLLQQRGSNESSDLDGSGESASLVPGPEHLQRPYGEIITERGGASDV</sequence>
<dbReference type="KEGG" id="aplc:110986895"/>
<feature type="transmembrane region" description="Helical" evidence="6">
    <location>
        <begin position="773"/>
        <end position="796"/>
    </location>
</feature>
<dbReference type="Proteomes" id="UP000694845">
    <property type="component" value="Unplaced"/>
</dbReference>
<dbReference type="SUPFAM" id="SSF52058">
    <property type="entry name" value="L domain-like"/>
    <property type="match status" value="2"/>
</dbReference>
<dbReference type="InterPro" id="IPR000372">
    <property type="entry name" value="LRRNT"/>
</dbReference>
<dbReference type="Gene3D" id="3.80.10.10">
    <property type="entry name" value="Ribonuclease Inhibitor"/>
    <property type="match status" value="3"/>
</dbReference>
<dbReference type="SUPFAM" id="SSF57184">
    <property type="entry name" value="Growth factor receptor domain"/>
    <property type="match status" value="1"/>
</dbReference>
<keyword evidence="1" id="KW-0433">Leucine-rich repeat</keyword>
<keyword evidence="4" id="KW-0325">Glycoprotein</keyword>
<organism evidence="8 9">
    <name type="scientific">Acanthaster planci</name>
    <name type="common">Crown-of-thorns starfish</name>
    <dbReference type="NCBI Taxonomy" id="133434"/>
    <lineage>
        <taxon>Eukaryota</taxon>
        <taxon>Metazoa</taxon>
        <taxon>Echinodermata</taxon>
        <taxon>Eleutherozoa</taxon>
        <taxon>Asterozoa</taxon>
        <taxon>Asteroidea</taxon>
        <taxon>Valvatacea</taxon>
        <taxon>Valvatida</taxon>
        <taxon>Acanthasteridae</taxon>
        <taxon>Acanthaster</taxon>
    </lineage>
</organism>
<dbReference type="SMART" id="SM01411">
    <property type="entry name" value="Ephrin_rec_like"/>
    <property type="match status" value="2"/>
</dbReference>